<evidence type="ECO:0000256" key="4">
    <source>
        <dbReference type="ARBA" id="ARBA00012595"/>
    </source>
</evidence>
<evidence type="ECO:0000256" key="1">
    <source>
        <dbReference type="ARBA" id="ARBA00000548"/>
    </source>
</evidence>
<evidence type="ECO:0000256" key="2">
    <source>
        <dbReference type="ARBA" id="ARBA00001913"/>
    </source>
</evidence>
<dbReference type="AlphaFoldDB" id="A0A6J3M7R4"/>
<keyword evidence="5" id="KW-0479">Metal-binding</keyword>
<dbReference type="Gene3D" id="3.20.20.80">
    <property type="entry name" value="Glycosidases"/>
    <property type="match status" value="1"/>
</dbReference>
<feature type="binding site" evidence="16">
    <location>
        <position position="321"/>
    </location>
    <ligand>
        <name>substrate</name>
    </ligand>
</feature>
<protein>
    <recommendedName>
        <fullName evidence="4">alpha-amylase</fullName>
        <ecNumber evidence="4">3.2.1.1</ecNumber>
    </recommendedName>
</protein>
<reference evidence="20" key="2">
    <citation type="submission" date="2020-04" db="EMBL/GenBank/DDBJ databases">
        <authorList>
            <consortium name="NCBI Genome Project"/>
        </authorList>
    </citation>
    <scope>NUCLEOTIDE SEQUENCE</scope>
    <source>
        <strain evidence="20">CBS 342.82</strain>
    </source>
</reference>
<evidence type="ECO:0000256" key="15">
    <source>
        <dbReference type="PIRSR" id="PIRSR001024-4"/>
    </source>
</evidence>
<dbReference type="InterPro" id="IPR006047">
    <property type="entry name" value="GH13_cat_dom"/>
</dbReference>
<comment type="cofactor">
    <cofactor evidence="2">
        <name>Ca(2+)</name>
        <dbReference type="ChEBI" id="CHEBI:29108"/>
    </cofactor>
</comment>
<proteinExistence type="inferred from homology"/>
<organism evidence="20">
    <name type="scientific">Dissoconium aciculare CBS 342.82</name>
    <dbReference type="NCBI Taxonomy" id="1314786"/>
    <lineage>
        <taxon>Eukaryota</taxon>
        <taxon>Fungi</taxon>
        <taxon>Dikarya</taxon>
        <taxon>Ascomycota</taxon>
        <taxon>Pezizomycotina</taxon>
        <taxon>Dothideomycetes</taxon>
        <taxon>Dothideomycetidae</taxon>
        <taxon>Mycosphaerellales</taxon>
        <taxon>Dissoconiaceae</taxon>
        <taxon>Dissoconium</taxon>
    </lineage>
</organism>
<evidence type="ECO:0000313" key="20">
    <source>
        <dbReference type="RefSeq" id="XP_033460974.1"/>
    </source>
</evidence>
<dbReference type="InterPro" id="IPR013780">
    <property type="entry name" value="Glyco_hydro_b"/>
</dbReference>
<dbReference type="PANTHER" id="PTHR10357:SF215">
    <property type="entry name" value="ALPHA-AMYLASE 1"/>
    <property type="match status" value="1"/>
</dbReference>
<feature type="binding site" evidence="16">
    <location>
        <position position="258"/>
    </location>
    <ligand>
        <name>substrate</name>
    </ligand>
</feature>
<dbReference type="GO" id="GO:0004556">
    <property type="term" value="F:alpha-amylase activity"/>
    <property type="evidence" value="ECO:0007669"/>
    <property type="project" value="UniProtKB-EC"/>
</dbReference>
<feature type="signal peptide" evidence="17">
    <location>
        <begin position="1"/>
        <end position="19"/>
    </location>
</feature>
<evidence type="ECO:0000256" key="11">
    <source>
        <dbReference type="ARBA" id="ARBA00023277"/>
    </source>
</evidence>
<feature type="binding site" evidence="16">
    <location>
        <position position="368"/>
    </location>
    <ligand>
        <name>substrate</name>
    </ligand>
</feature>
<dbReference type="SUPFAM" id="SSF51011">
    <property type="entry name" value="Glycosyl hydrolase domain"/>
    <property type="match status" value="1"/>
</dbReference>
<dbReference type="Pfam" id="PF09260">
    <property type="entry name" value="A_amylase_dom_C"/>
    <property type="match status" value="1"/>
</dbReference>
<dbReference type="Gene3D" id="2.60.40.1180">
    <property type="entry name" value="Golgi alpha-mannosidase II"/>
    <property type="match status" value="1"/>
</dbReference>
<keyword evidence="12" id="KW-0326">Glycosidase</keyword>
<reference evidence="20" key="1">
    <citation type="submission" date="2020-01" db="EMBL/GenBank/DDBJ databases">
        <authorList>
            <consortium name="DOE Joint Genome Institute"/>
            <person name="Haridas S."/>
            <person name="Albert R."/>
            <person name="Binder M."/>
            <person name="Bloem J."/>
            <person name="Labutti K."/>
            <person name="Salamov A."/>
            <person name="Andreopoulos B."/>
            <person name="Baker S.E."/>
            <person name="Barry K."/>
            <person name="Bills G."/>
            <person name="Bluhm B.H."/>
            <person name="Cannon C."/>
            <person name="Castanera R."/>
            <person name="Culley D.E."/>
            <person name="Daum C."/>
            <person name="Ezra D."/>
            <person name="Gonzalez J.B."/>
            <person name="Henrissat B."/>
            <person name="Kuo A."/>
            <person name="Liang C."/>
            <person name="Lipzen A."/>
            <person name="Lutzoni F."/>
            <person name="Magnuson J."/>
            <person name="Mondo S."/>
            <person name="Nolan M."/>
            <person name="Ohm R."/>
            <person name="Pangilinan J."/>
            <person name="Park H.-J."/>
            <person name="Ramirez L."/>
            <person name="Alfaro M."/>
            <person name="Sun H."/>
            <person name="Tritt A."/>
            <person name="Yoshinaga Y."/>
            <person name="Zwiers L.-H."/>
            <person name="Turgeon B.G."/>
            <person name="Goodwin S.B."/>
            <person name="Spatafora J.W."/>
            <person name="Crous P.W."/>
            <person name="Grigoriev I.V."/>
        </authorList>
    </citation>
    <scope>NUCLEOTIDE SEQUENCE</scope>
    <source>
        <strain evidence="20">CBS 342.82</strain>
    </source>
</reference>
<feature type="binding site" evidence="16">
    <location>
        <position position="100"/>
    </location>
    <ligand>
        <name>substrate</name>
    </ligand>
</feature>
<evidence type="ECO:0000256" key="5">
    <source>
        <dbReference type="ARBA" id="ARBA00022723"/>
    </source>
</evidence>
<evidence type="ECO:0000256" key="16">
    <source>
        <dbReference type="PIRSR" id="PIRSR001024-5"/>
    </source>
</evidence>
<dbReference type="FunFam" id="3.20.20.80:FF:000120">
    <property type="entry name" value="Alpha-amylase A"/>
    <property type="match status" value="1"/>
</dbReference>
<evidence type="ECO:0000256" key="13">
    <source>
        <dbReference type="PIRSR" id="PIRSR001024-1"/>
    </source>
</evidence>
<keyword evidence="7 20" id="KW-0378">Hydrolase</keyword>
<dbReference type="GeneID" id="54366037"/>
<evidence type="ECO:0000256" key="9">
    <source>
        <dbReference type="ARBA" id="ARBA00023157"/>
    </source>
</evidence>
<evidence type="ECO:0000256" key="3">
    <source>
        <dbReference type="ARBA" id="ARBA00008061"/>
    </source>
</evidence>
<feature type="disulfide bond" evidence="15">
    <location>
        <begin position="264"/>
        <end position="307"/>
    </location>
</feature>
<feature type="binding site" evidence="16">
    <location>
        <position position="227"/>
    </location>
    <ligand>
        <name>substrate</name>
    </ligand>
</feature>
<feature type="domain" description="Glycosyl hydrolase family 13 catalytic" evidence="18">
    <location>
        <begin position="32"/>
        <end position="393"/>
    </location>
</feature>
<gene>
    <name evidence="20" type="ORF">K489DRAFT_422377</name>
</gene>
<evidence type="ECO:0000259" key="18">
    <source>
        <dbReference type="SMART" id="SM00642"/>
    </source>
</evidence>
<keyword evidence="10" id="KW-0325">Glycoprotein</keyword>
<dbReference type="InterPro" id="IPR013777">
    <property type="entry name" value="A-amylase-like"/>
</dbReference>
<dbReference type="Pfam" id="PF00128">
    <property type="entry name" value="Alpha-amylase"/>
    <property type="match status" value="1"/>
</dbReference>
<dbReference type="InterPro" id="IPR017853">
    <property type="entry name" value="GH"/>
</dbReference>
<dbReference type="InterPro" id="IPR015340">
    <property type="entry name" value="A_amylase_C_dom"/>
</dbReference>
<keyword evidence="9 15" id="KW-1015">Disulfide bond</keyword>
<dbReference type="SUPFAM" id="SSF51445">
    <property type="entry name" value="(Trans)glycosidases"/>
    <property type="match status" value="1"/>
</dbReference>
<evidence type="ECO:0000256" key="14">
    <source>
        <dbReference type="PIRSR" id="PIRSR001024-2"/>
    </source>
</evidence>
<evidence type="ECO:0000256" key="7">
    <source>
        <dbReference type="ARBA" id="ARBA00022801"/>
    </source>
</evidence>
<dbReference type="EC" id="3.2.1.1" evidence="4"/>
<keyword evidence="19" id="KW-1185">Reference proteome</keyword>
<feature type="active site" description="Proton donor" evidence="13">
    <location>
        <position position="254"/>
    </location>
</feature>
<feature type="chain" id="PRO_5026959110" description="alpha-amylase" evidence="17">
    <location>
        <begin position="20"/>
        <end position="503"/>
    </location>
</feature>
<reference evidence="20" key="3">
    <citation type="submission" date="2025-08" db="UniProtKB">
        <authorList>
            <consortium name="RefSeq"/>
        </authorList>
    </citation>
    <scope>IDENTIFICATION</scope>
    <source>
        <strain evidence="20">CBS 342.82</strain>
    </source>
</reference>
<keyword evidence="11" id="KW-0119">Carbohydrate metabolism</keyword>
<feature type="disulfide bond" evidence="15">
    <location>
        <begin position="49"/>
        <end position="55"/>
    </location>
</feature>
<sequence>MFSLTKILPLLSLSILGQCLTPAQWRQESIYQVITDRFARTDGSTTAGCNINDYCGGTWAGLIKKLDYIQGMGFTAVWISPVVKNIEGLTSDGSSYHGYWAQDINSLNPHFGTASDLKALSSALHSRGMHLMVDIVTKSSAPANEKQGYVGCGNCVDYSTLSPFNSASYYHPFCFIDYNNAQSITNCWEGSNTVSLPDLRTENSNVQSVFNSWIAKLVSDYSIDGLRVDSMQQVNAGFWKPFQAAAGGIHAIGEVFNGDPAYTCPYQGQLSGVMNYPTFYTITNAFRSTNGDIQSLVNGINRMKSTCSDVTLLGSFLENHDNPRFPSLTSDVSLIKNAIGFTLLADGTPIIYQGQEQQFRGADVPTNREALWLSGYNTGSTLYQYIKTLNALRSLAIKKDPKYLTYNAWPIQSDSRTIVMRKGFTNNQVISIWTNRGANSGSAGITVGGGNAGWGAGWYMTDVLSCKTYVADSNGNIAVTLSDGLPQVLFPSQALNGSGICGK</sequence>
<evidence type="ECO:0000256" key="12">
    <source>
        <dbReference type="ARBA" id="ARBA00023295"/>
    </source>
</evidence>
<dbReference type="GO" id="GO:0005509">
    <property type="term" value="F:calcium ion binding"/>
    <property type="evidence" value="ECO:0007669"/>
    <property type="project" value="InterPro"/>
</dbReference>
<dbReference type="GO" id="GO:0016052">
    <property type="term" value="P:carbohydrate catabolic process"/>
    <property type="evidence" value="ECO:0007669"/>
    <property type="project" value="InterPro"/>
</dbReference>
<dbReference type="Proteomes" id="UP000504637">
    <property type="component" value="Unplaced"/>
</dbReference>
<comment type="similarity">
    <text evidence="3">Belongs to the glycosyl hydrolase 13 family.</text>
</comment>
<feature type="site" description="Transition state stabilizer" evidence="14">
    <location>
        <position position="321"/>
    </location>
</feature>
<dbReference type="RefSeq" id="XP_033460974.1">
    <property type="nucleotide sequence ID" value="XM_033608237.1"/>
</dbReference>
<evidence type="ECO:0000313" key="19">
    <source>
        <dbReference type="Proteomes" id="UP000504637"/>
    </source>
</evidence>
<dbReference type="PIRSF" id="PIRSF001024">
    <property type="entry name" value="Alph-amyl_fung"/>
    <property type="match status" value="1"/>
</dbReference>
<feature type="disulfide bond" evidence="15">
    <location>
        <begin position="466"/>
        <end position="501"/>
    </location>
</feature>
<accession>A0A6J3M7R4</accession>
<feature type="active site" description="Nucleophile" evidence="13">
    <location>
        <position position="229"/>
    </location>
</feature>
<evidence type="ECO:0000256" key="6">
    <source>
        <dbReference type="ARBA" id="ARBA00022729"/>
    </source>
</evidence>
<evidence type="ECO:0000256" key="17">
    <source>
        <dbReference type="SAM" id="SignalP"/>
    </source>
</evidence>
<dbReference type="SMART" id="SM00642">
    <property type="entry name" value="Aamy"/>
    <property type="match status" value="1"/>
</dbReference>
<keyword evidence="6 17" id="KW-0732">Signal</keyword>
<evidence type="ECO:0000256" key="10">
    <source>
        <dbReference type="ARBA" id="ARBA00023180"/>
    </source>
</evidence>
<dbReference type="OrthoDB" id="204980at2759"/>
<dbReference type="PANTHER" id="PTHR10357">
    <property type="entry name" value="ALPHA-AMYLASE FAMILY MEMBER"/>
    <property type="match status" value="1"/>
</dbReference>
<dbReference type="CDD" id="cd11319">
    <property type="entry name" value="AmyAc_euk_AmyA"/>
    <property type="match status" value="1"/>
</dbReference>
<feature type="disulfide bond" evidence="15">
    <location>
        <begin position="174"/>
        <end position="187"/>
    </location>
</feature>
<evidence type="ECO:0000256" key="8">
    <source>
        <dbReference type="ARBA" id="ARBA00022837"/>
    </source>
</evidence>
<name>A0A6J3M7R4_9PEZI</name>
<keyword evidence="8" id="KW-0106">Calcium</keyword>
<comment type="catalytic activity">
    <reaction evidence="1">
        <text>Endohydrolysis of (1-&gt;4)-alpha-D-glucosidic linkages in polysaccharides containing three or more (1-&gt;4)-alpha-linked D-glucose units.</text>
        <dbReference type="EC" id="3.2.1.1"/>
    </reaction>
</comment>